<keyword evidence="8 21" id="KW-0436">Ligase</keyword>
<evidence type="ECO:0000256" key="8">
    <source>
        <dbReference type="ARBA" id="ARBA00022598"/>
    </source>
</evidence>
<evidence type="ECO:0000256" key="2">
    <source>
        <dbReference type="ARBA" id="ARBA00004799"/>
    </source>
</evidence>
<dbReference type="EC" id="6.3.2.12" evidence="5"/>
<comment type="catalytic activity">
    <reaction evidence="20">
        <text>7,8-dihydropteroate + L-glutamate + ATP = 7,8-dihydrofolate + ADP + phosphate + H(+)</text>
        <dbReference type="Rhea" id="RHEA:23584"/>
        <dbReference type="ChEBI" id="CHEBI:15378"/>
        <dbReference type="ChEBI" id="CHEBI:17839"/>
        <dbReference type="ChEBI" id="CHEBI:29985"/>
        <dbReference type="ChEBI" id="CHEBI:30616"/>
        <dbReference type="ChEBI" id="CHEBI:43474"/>
        <dbReference type="ChEBI" id="CHEBI:57451"/>
        <dbReference type="ChEBI" id="CHEBI:456216"/>
        <dbReference type="EC" id="6.3.2.12"/>
    </reaction>
</comment>
<dbReference type="InterPro" id="IPR036565">
    <property type="entry name" value="Mur-like_cat_sf"/>
</dbReference>
<dbReference type="Proteomes" id="UP001161064">
    <property type="component" value="Unassembled WGS sequence"/>
</dbReference>
<evidence type="ECO:0000256" key="13">
    <source>
        <dbReference type="ARBA" id="ARBA00022909"/>
    </source>
</evidence>
<evidence type="ECO:0000256" key="14">
    <source>
        <dbReference type="ARBA" id="ARBA00030048"/>
    </source>
</evidence>
<dbReference type="EC" id="6.3.2.17" evidence="6"/>
<dbReference type="Gene3D" id="3.90.190.20">
    <property type="entry name" value="Mur ligase, C-terminal domain"/>
    <property type="match status" value="1"/>
</dbReference>
<proteinExistence type="inferred from homology"/>
<keyword evidence="12" id="KW-0460">Magnesium</keyword>
<evidence type="ECO:0000256" key="1">
    <source>
        <dbReference type="ARBA" id="ARBA00002714"/>
    </source>
</evidence>
<evidence type="ECO:0000313" key="25">
    <source>
        <dbReference type="Proteomes" id="UP001161064"/>
    </source>
</evidence>
<dbReference type="RefSeq" id="WP_284359057.1">
    <property type="nucleotide sequence ID" value="NZ_BPFZ01000003.1"/>
</dbReference>
<evidence type="ECO:0000256" key="20">
    <source>
        <dbReference type="ARBA" id="ARBA00049161"/>
    </source>
</evidence>
<accession>A0ABQ4PUE0</accession>
<dbReference type="InterPro" id="IPR001645">
    <property type="entry name" value="Folylpolyglutamate_synth"/>
</dbReference>
<feature type="domain" description="Mur ligase C-terminal" evidence="22">
    <location>
        <begin position="295"/>
        <end position="411"/>
    </location>
</feature>
<keyword evidence="13" id="KW-0289">Folate biosynthesis</keyword>
<dbReference type="PIRSF" id="PIRSF001563">
    <property type="entry name" value="Folylpolyglu_synth"/>
    <property type="match status" value="1"/>
</dbReference>
<evidence type="ECO:0000256" key="3">
    <source>
        <dbReference type="ARBA" id="ARBA00005150"/>
    </source>
</evidence>
<dbReference type="NCBIfam" id="TIGR01499">
    <property type="entry name" value="folC"/>
    <property type="match status" value="1"/>
</dbReference>
<organism evidence="24 25">
    <name type="scientific">Candidatus Phycosocius spiralis</name>
    <dbReference type="NCBI Taxonomy" id="2815099"/>
    <lineage>
        <taxon>Bacteria</taxon>
        <taxon>Pseudomonadati</taxon>
        <taxon>Pseudomonadota</taxon>
        <taxon>Alphaproteobacteria</taxon>
        <taxon>Caulobacterales</taxon>
        <taxon>Caulobacterales incertae sedis</taxon>
        <taxon>Candidatus Phycosocius</taxon>
    </lineage>
</organism>
<evidence type="ECO:0000256" key="4">
    <source>
        <dbReference type="ARBA" id="ARBA00008276"/>
    </source>
</evidence>
<dbReference type="InterPro" id="IPR013221">
    <property type="entry name" value="Mur_ligase_cen"/>
</dbReference>
<evidence type="ECO:0000256" key="21">
    <source>
        <dbReference type="PIRNR" id="PIRNR001563"/>
    </source>
</evidence>
<dbReference type="PANTHER" id="PTHR11136">
    <property type="entry name" value="FOLYLPOLYGLUTAMATE SYNTHASE-RELATED"/>
    <property type="match status" value="1"/>
</dbReference>
<evidence type="ECO:0000259" key="22">
    <source>
        <dbReference type="Pfam" id="PF02875"/>
    </source>
</evidence>
<comment type="caution">
    <text evidence="24">The sequence shown here is derived from an EMBL/GenBank/DDBJ whole genome shotgun (WGS) entry which is preliminary data.</text>
</comment>
<evidence type="ECO:0000256" key="19">
    <source>
        <dbReference type="ARBA" id="ARBA00049035"/>
    </source>
</evidence>
<evidence type="ECO:0000256" key="6">
    <source>
        <dbReference type="ARBA" id="ARBA00013025"/>
    </source>
</evidence>
<feature type="domain" description="Mur ligase central" evidence="23">
    <location>
        <begin position="41"/>
        <end position="257"/>
    </location>
</feature>
<dbReference type="SUPFAM" id="SSF53244">
    <property type="entry name" value="MurD-like peptide ligases, peptide-binding domain"/>
    <property type="match status" value="1"/>
</dbReference>
<comment type="pathway">
    <text evidence="2">Cofactor biosynthesis; tetrahydrofolate biosynthesis; 7,8-dihydrofolate from 2-amino-4-hydroxy-6-hydroxymethyl-7,8-dihydropteridine diphosphate and 4-aminobenzoate: step 2/2.</text>
</comment>
<evidence type="ECO:0000256" key="15">
    <source>
        <dbReference type="ARBA" id="ARBA00030592"/>
    </source>
</evidence>
<evidence type="ECO:0000256" key="7">
    <source>
        <dbReference type="ARBA" id="ARBA00019357"/>
    </source>
</evidence>
<dbReference type="Pfam" id="PF02875">
    <property type="entry name" value="Mur_ligase_C"/>
    <property type="match status" value="1"/>
</dbReference>
<comment type="catalytic activity">
    <reaction evidence="17">
        <text>(6S)-5,6,7,8-tetrahydrofolyl-(gamma-L-Glu)(n) + L-glutamate + ATP = (6S)-5,6,7,8-tetrahydrofolyl-(gamma-L-Glu)(n+1) + ADP + phosphate + H(+)</text>
        <dbReference type="Rhea" id="RHEA:10580"/>
        <dbReference type="Rhea" id="RHEA-COMP:14738"/>
        <dbReference type="Rhea" id="RHEA-COMP:14740"/>
        <dbReference type="ChEBI" id="CHEBI:15378"/>
        <dbReference type="ChEBI" id="CHEBI:29985"/>
        <dbReference type="ChEBI" id="CHEBI:30616"/>
        <dbReference type="ChEBI" id="CHEBI:43474"/>
        <dbReference type="ChEBI" id="CHEBI:141005"/>
        <dbReference type="ChEBI" id="CHEBI:456216"/>
        <dbReference type="EC" id="6.3.2.17"/>
    </reaction>
</comment>
<evidence type="ECO:0000256" key="5">
    <source>
        <dbReference type="ARBA" id="ARBA00013023"/>
    </source>
</evidence>
<evidence type="ECO:0000256" key="9">
    <source>
        <dbReference type="ARBA" id="ARBA00022723"/>
    </source>
</evidence>
<evidence type="ECO:0000256" key="11">
    <source>
        <dbReference type="ARBA" id="ARBA00022840"/>
    </source>
</evidence>
<dbReference type="EMBL" id="BPFZ01000003">
    <property type="protein sequence ID" value="GIU66504.1"/>
    <property type="molecule type" value="Genomic_DNA"/>
</dbReference>
<reference evidence="24" key="2">
    <citation type="journal article" date="2023" name="ISME Commun">
        <title>Characterization of a bloom-associated alphaproteobacterial lineage, 'Candidatus Phycosocius': insights into freshwater algal-bacterial interactions.</title>
        <authorList>
            <person name="Tanabe Y."/>
            <person name="Yamaguchi H."/>
            <person name="Yoshida M."/>
            <person name="Kai A."/>
            <person name="Okazaki Y."/>
        </authorList>
    </citation>
    <scope>NUCLEOTIDE SEQUENCE</scope>
    <source>
        <strain evidence="24">BOTRYCO-1</strain>
    </source>
</reference>
<comment type="function">
    <text evidence="1">Functions in two distinct reactions of the de novo folate biosynthetic pathway. Catalyzes the addition of a glutamate residue to dihydropteroate (7,8-dihydropteroate or H2Pte) to form dihydrofolate (7,8-dihydrofolate monoglutamate or H2Pte-Glu). Also catalyzes successive additions of L-glutamate to tetrahydrofolate or 10-formyltetrahydrofolate or 5,10-methylenetetrahydrofolate, leading to folylpolyglutamate derivatives.</text>
</comment>
<dbReference type="InterPro" id="IPR018109">
    <property type="entry name" value="Folylpolyglutamate_synth_CS"/>
</dbReference>
<evidence type="ECO:0000256" key="18">
    <source>
        <dbReference type="ARBA" id="ARBA00047808"/>
    </source>
</evidence>
<dbReference type="PROSITE" id="PS01012">
    <property type="entry name" value="FOLYLPOLYGLU_SYNT_2"/>
    <property type="match status" value="1"/>
</dbReference>
<evidence type="ECO:0000256" key="12">
    <source>
        <dbReference type="ARBA" id="ARBA00022842"/>
    </source>
</evidence>
<gene>
    <name evidence="24" type="ORF">PsB1_0658</name>
</gene>
<keyword evidence="9" id="KW-0479">Metal-binding</keyword>
<keyword evidence="25" id="KW-1185">Reference proteome</keyword>
<comment type="similarity">
    <text evidence="4 21">Belongs to the folylpolyglutamate synthase family.</text>
</comment>
<dbReference type="InterPro" id="IPR004101">
    <property type="entry name" value="Mur_ligase_C"/>
</dbReference>
<keyword evidence="11 21" id="KW-0067">ATP-binding</keyword>
<dbReference type="Gene3D" id="3.40.1190.10">
    <property type="entry name" value="Mur-like, catalytic domain"/>
    <property type="match status" value="1"/>
</dbReference>
<evidence type="ECO:0000256" key="10">
    <source>
        <dbReference type="ARBA" id="ARBA00022741"/>
    </source>
</evidence>
<name>A0ABQ4PUE0_9PROT</name>
<evidence type="ECO:0000256" key="16">
    <source>
        <dbReference type="ARBA" id="ARBA00032510"/>
    </source>
</evidence>
<reference evidence="24" key="1">
    <citation type="submission" date="2021-05" db="EMBL/GenBank/DDBJ databases">
        <authorList>
            <person name="Tanabe Y."/>
        </authorList>
    </citation>
    <scope>NUCLEOTIDE SEQUENCE</scope>
    <source>
        <strain evidence="24">BOTRYCO-1</strain>
    </source>
</reference>
<dbReference type="InterPro" id="IPR036615">
    <property type="entry name" value="Mur_ligase_C_dom_sf"/>
</dbReference>
<comment type="catalytic activity">
    <reaction evidence="19">
        <text>(6R)-5,10-methylenetetrahydrofolyl-(gamma-L-Glu)(n) + L-glutamate + ATP = (6R)-5,10-methylenetetrahydrofolyl-(gamma-L-Glu)(n+1) + ADP + phosphate + H(+)</text>
        <dbReference type="Rhea" id="RHEA:51912"/>
        <dbReference type="Rhea" id="RHEA-COMP:13257"/>
        <dbReference type="Rhea" id="RHEA-COMP:13258"/>
        <dbReference type="ChEBI" id="CHEBI:15378"/>
        <dbReference type="ChEBI" id="CHEBI:29985"/>
        <dbReference type="ChEBI" id="CHEBI:30616"/>
        <dbReference type="ChEBI" id="CHEBI:43474"/>
        <dbReference type="ChEBI" id="CHEBI:136572"/>
        <dbReference type="ChEBI" id="CHEBI:456216"/>
        <dbReference type="EC" id="6.3.2.17"/>
    </reaction>
</comment>
<evidence type="ECO:0000313" key="24">
    <source>
        <dbReference type="EMBL" id="GIU66504.1"/>
    </source>
</evidence>
<comment type="catalytic activity">
    <reaction evidence="18">
        <text>10-formyltetrahydrofolyl-(gamma-L-Glu)(n) + L-glutamate + ATP = 10-formyltetrahydrofolyl-(gamma-L-Glu)(n+1) + ADP + phosphate + H(+)</text>
        <dbReference type="Rhea" id="RHEA:51904"/>
        <dbReference type="Rhea" id="RHEA-COMP:13088"/>
        <dbReference type="Rhea" id="RHEA-COMP:14300"/>
        <dbReference type="ChEBI" id="CHEBI:15378"/>
        <dbReference type="ChEBI" id="CHEBI:29985"/>
        <dbReference type="ChEBI" id="CHEBI:30616"/>
        <dbReference type="ChEBI" id="CHEBI:43474"/>
        <dbReference type="ChEBI" id="CHEBI:134413"/>
        <dbReference type="ChEBI" id="CHEBI:456216"/>
        <dbReference type="EC" id="6.3.2.17"/>
    </reaction>
</comment>
<dbReference type="SUPFAM" id="SSF53623">
    <property type="entry name" value="MurD-like peptide ligases, catalytic domain"/>
    <property type="match status" value="1"/>
</dbReference>
<sequence>MNATELFYSFPRKIEMGLARVAAALEALGRPQDFVPPIIHVAGTNGKGSVVAFMRSIAEAGSLKVHAYTSPHLVTIHERWRVAGALISETDLLSFAQRIQALSNQIPLTVFEAETVAALLAFSETAADITLLEVGLGGRLDATNIVTKPKVTVITPVDFDHKDMLGDTLAKIAGEKAGILKPHVPCVVARQSDEALAAIEGRAKALDCPLLVFGRDWDCFAQNNRLIVQTNDRLFDMPLPSLAGSHQIENAGAAVVAMSLFGLDEPALSQGVQSAVWPARLQPLKEGPYGALAQASGAELWLDGGHNPHGAMAVARFISSLQAKDKRPLILITGQLSTKDPAGFFAAFKDLAPLVITVPIRTSDAGLDPEDLAQLARDSGFDARAATDPMAGLKAALASTPGPSRILICGSLYLAGDILSAGPPLT</sequence>
<protein>
    <recommendedName>
        <fullName evidence="7">Dihydrofolate synthase/folylpolyglutamate synthase</fullName>
        <ecNumber evidence="5">6.3.2.12</ecNumber>
        <ecNumber evidence="6">6.3.2.17</ecNumber>
    </recommendedName>
    <alternativeName>
        <fullName evidence="16">Folylpoly-gamma-glutamate synthetase-dihydrofolate synthetase</fullName>
    </alternativeName>
    <alternativeName>
        <fullName evidence="14">Folylpolyglutamate synthetase</fullName>
    </alternativeName>
    <alternativeName>
        <fullName evidence="15">Tetrahydrofolylpolyglutamate synthase</fullName>
    </alternativeName>
</protein>
<keyword evidence="10 21" id="KW-0547">Nucleotide-binding</keyword>
<evidence type="ECO:0000256" key="17">
    <source>
        <dbReference type="ARBA" id="ARBA00047493"/>
    </source>
</evidence>
<evidence type="ECO:0000259" key="23">
    <source>
        <dbReference type="Pfam" id="PF08245"/>
    </source>
</evidence>
<comment type="pathway">
    <text evidence="3">Cofactor biosynthesis; tetrahydrofolylpolyglutamate biosynthesis.</text>
</comment>
<dbReference type="PANTHER" id="PTHR11136:SF0">
    <property type="entry name" value="DIHYDROFOLATE SYNTHETASE-RELATED"/>
    <property type="match status" value="1"/>
</dbReference>
<dbReference type="Pfam" id="PF08245">
    <property type="entry name" value="Mur_ligase_M"/>
    <property type="match status" value="1"/>
</dbReference>